<protein>
    <submittedName>
        <fullName evidence="2">Uncharacterized protein</fullName>
    </submittedName>
</protein>
<evidence type="ECO:0000256" key="1">
    <source>
        <dbReference type="SAM" id="Phobius"/>
    </source>
</evidence>
<reference evidence="2 3" key="1">
    <citation type="submission" date="2020-04" db="EMBL/GenBank/DDBJ databases">
        <authorList>
            <person name="De Canck E."/>
        </authorList>
    </citation>
    <scope>NUCLEOTIDE SEQUENCE [LARGE SCALE GENOMIC DNA]</scope>
    <source>
        <strain evidence="2 3">LMG 26841</strain>
    </source>
</reference>
<evidence type="ECO:0000313" key="3">
    <source>
        <dbReference type="Proteomes" id="UP000494272"/>
    </source>
</evidence>
<keyword evidence="1" id="KW-0472">Membrane</keyword>
<feature type="transmembrane region" description="Helical" evidence="1">
    <location>
        <begin position="6"/>
        <end position="25"/>
    </location>
</feature>
<name>A0A6S7E6F9_9BURK</name>
<keyword evidence="1" id="KW-1133">Transmembrane helix</keyword>
<proteinExistence type="predicted"/>
<dbReference type="AlphaFoldDB" id="A0A6S7E6F9"/>
<accession>A0A6S7E6F9</accession>
<evidence type="ECO:0000313" key="2">
    <source>
        <dbReference type="EMBL" id="CAB3897540.1"/>
    </source>
</evidence>
<gene>
    <name evidence="2" type="ORF">LMG26841_04303</name>
</gene>
<sequence length="38" mass="4421">MVLYIGGAVFIAALARLWLMWRALLRQLPDQPQHLVLF</sequence>
<dbReference type="EMBL" id="CADIKW010000010">
    <property type="protein sequence ID" value="CAB3897540.1"/>
    <property type="molecule type" value="Genomic_DNA"/>
</dbReference>
<keyword evidence="3" id="KW-1185">Reference proteome</keyword>
<dbReference type="Proteomes" id="UP000494272">
    <property type="component" value="Unassembled WGS sequence"/>
</dbReference>
<keyword evidence="1" id="KW-0812">Transmembrane</keyword>
<organism evidence="2 3">
    <name type="scientific">Achromobacter dolens</name>
    <dbReference type="NCBI Taxonomy" id="1287738"/>
    <lineage>
        <taxon>Bacteria</taxon>
        <taxon>Pseudomonadati</taxon>
        <taxon>Pseudomonadota</taxon>
        <taxon>Betaproteobacteria</taxon>
        <taxon>Burkholderiales</taxon>
        <taxon>Alcaligenaceae</taxon>
        <taxon>Achromobacter</taxon>
    </lineage>
</organism>